<evidence type="ECO:0000256" key="1">
    <source>
        <dbReference type="SAM" id="SignalP"/>
    </source>
</evidence>
<protein>
    <submittedName>
        <fullName evidence="3">Uncharacterized protein</fullName>
    </submittedName>
</protein>
<keyword evidence="1" id="KW-0732">Signal</keyword>
<organism evidence="2 3">
    <name type="scientific">Parascaris equorum</name>
    <name type="common">Equine roundworm</name>
    <dbReference type="NCBI Taxonomy" id="6256"/>
    <lineage>
        <taxon>Eukaryota</taxon>
        <taxon>Metazoa</taxon>
        <taxon>Ecdysozoa</taxon>
        <taxon>Nematoda</taxon>
        <taxon>Chromadorea</taxon>
        <taxon>Rhabditida</taxon>
        <taxon>Spirurina</taxon>
        <taxon>Ascaridomorpha</taxon>
        <taxon>Ascaridoidea</taxon>
        <taxon>Ascarididae</taxon>
        <taxon>Parascaris</taxon>
    </lineage>
</organism>
<accession>A0A914RMI4</accession>
<feature type="chain" id="PRO_5037917585" evidence="1">
    <location>
        <begin position="19"/>
        <end position="76"/>
    </location>
</feature>
<feature type="signal peptide" evidence="1">
    <location>
        <begin position="1"/>
        <end position="18"/>
    </location>
</feature>
<reference evidence="3" key="1">
    <citation type="submission" date="2022-11" db="UniProtKB">
        <authorList>
            <consortium name="WormBaseParasite"/>
        </authorList>
    </citation>
    <scope>IDENTIFICATION</scope>
</reference>
<sequence length="76" mass="8354">MSTYLVLVEVVLVVVSEALIREIAYRITEGYNTLAPFALYAITRQFLGKAHVIPGLVHAEIVVGFNPVEIMIGLNP</sequence>
<dbReference type="Proteomes" id="UP000887564">
    <property type="component" value="Unplaced"/>
</dbReference>
<dbReference type="WBParaSite" id="PEQ_0000750101-mRNA-1">
    <property type="protein sequence ID" value="PEQ_0000750101-mRNA-1"/>
    <property type="gene ID" value="PEQ_0000750101"/>
</dbReference>
<dbReference type="AlphaFoldDB" id="A0A914RMI4"/>
<name>A0A914RMI4_PAREQ</name>
<proteinExistence type="predicted"/>
<evidence type="ECO:0000313" key="3">
    <source>
        <dbReference type="WBParaSite" id="PEQ_0000750101-mRNA-1"/>
    </source>
</evidence>
<keyword evidence="2" id="KW-1185">Reference proteome</keyword>
<evidence type="ECO:0000313" key="2">
    <source>
        <dbReference type="Proteomes" id="UP000887564"/>
    </source>
</evidence>